<name>A0A944M9D6_9GAMM</name>
<evidence type="ECO:0000313" key="1">
    <source>
        <dbReference type="EMBL" id="MBT2987758.1"/>
    </source>
</evidence>
<dbReference type="Proteomes" id="UP000770889">
    <property type="component" value="Unassembled WGS sequence"/>
</dbReference>
<accession>A0A944M9D6</accession>
<proteinExistence type="predicted"/>
<gene>
    <name evidence="1" type="ORF">KME65_02240</name>
</gene>
<evidence type="ECO:0000313" key="2">
    <source>
        <dbReference type="Proteomes" id="UP000770889"/>
    </source>
</evidence>
<reference evidence="1 2" key="1">
    <citation type="submission" date="2021-05" db="EMBL/GenBank/DDBJ databases">
        <title>Genetic and Functional Diversity in Clade A Lucinid endosymbionts from the Bahamas.</title>
        <authorList>
            <person name="Giani N.M."/>
            <person name="Engel A.S."/>
            <person name="Campbell B.J."/>
        </authorList>
    </citation>
    <scope>NUCLEOTIDE SEQUENCE [LARGE SCALE GENOMIC DNA]</scope>
    <source>
        <strain evidence="1">LUC16012Gg_MoonRockCtena</strain>
    </source>
</reference>
<dbReference type="AlphaFoldDB" id="A0A944M9D6"/>
<comment type="caution">
    <text evidence="1">The sequence shown here is derived from an EMBL/GenBank/DDBJ whole genome shotgun (WGS) entry which is preliminary data.</text>
</comment>
<sequence length="70" mass="8015">MRHDYDHSNHFISSFIGEHPADHAEAVRNLHGQIAGSEIAFFEGGHRFLEQDPDAFLFIAQTLERYCKEG</sequence>
<organism evidence="1 2">
    <name type="scientific">Candidatus Thiodiazotropha taylori</name>
    <dbReference type="NCBI Taxonomy" id="2792791"/>
    <lineage>
        <taxon>Bacteria</taxon>
        <taxon>Pseudomonadati</taxon>
        <taxon>Pseudomonadota</taxon>
        <taxon>Gammaproteobacteria</taxon>
        <taxon>Chromatiales</taxon>
        <taxon>Sedimenticolaceae</taxon>
        <taxon>Candidatus Thiodiazotropha</taxon>
    </lineage>
</organism>
<dbReference type="EMBL" id="JAHHGM010000002">
    <property type="protein sequence ID" value="MBT2987758.1"/>
    <property type="molecule type" value="Genomic_DNA"/>
</dbReference>
<protein>
    <submittedName>
        <fullName evidence="1">Uncharacterized protein</fullName>
    </submittedName>
</protein>